<feature type="binding site" evidence="14">
    <location>
        <begin position="405"/>
        <end position="407"/>
    </location>
    <ligand>
        <name>2-[(2R,5Z)-2-carboxy-4-methylthiazol-5(2H)-ylidene]ethyl phosphate</name>
        <dbReference type="ChEBI" id="CHEBI:62899"/>
    </ligand>
</feature>
<dbReference type="Proteomes" id="UP000440713">
    <property type="component" value="Unassembled WGS sequence"/>
</dbReference>
<comment type="pathway">
    <text evidence="3 14">Cofactor biosynthesis; thiamine diphosphate biosynthesis; thiamine phosphate from 4-amino-2-methyl-5-diphosphomethylpyrimidine and 4-methyl-5-(2-phosphoethyl)-thiazole: step 1/1.</text>
</comment>
<reference evidence="17 18" key="1">
    <citation type="submission" date="2019-08" db="EMBL/GenBank/DDBJ databases">
        <title>In-depth cultivation of the pig gut microbiome towards novel bacterial diversity and tailored functional studies.</title>
        <authorList>
            <person name="Wylensek D."/>
            <person name="Hitch T.C.A."/>
            <person name="Clavel T."/>
        </authorList>
    </citation>
    <scope>NUCLEOTIDE SEQUENCE [LARGE SCALE GENOMIC DNA]</scope>
    <source>
        <strain evidence="17 18">WCA-SAB-591-4A-A</strain>
    </source>
</reference>
<dbReference type="GO" id="GO:0009229">
    <property type="term" value="P:thiamine diphosphate biosynthetic process"/>
    <property type="evidence" value="ECO:0007669"/>
    <property type="project" value="UniProtKB-UniRule"/>
</dbReference>
<keyword evidence="7 15" id="KW-0418">Kinase</keyword>
<dbReference type="HAMAP" id="MF_00228">
    <property type="entry name" value="Thz_kinase"/>
    <property type="match status" value="1"/>
</dbReference>
<evidence type="ECO:0000256" key="6">
    <source>
        <dbReference type="ARBA" id="ARBA00022741"/>
    </source>
</evidence>
<feature type="binding site" evidence="15">
    <location>
        <position position="49"/>
    </location>
    <ligand>
        <name>substrate</name>
    </ligand>
</feature>
<dbReference type="GO" id="GO:0000287">
    <property type="term" value="F:magnesium ion binding"/>
    <property type="evidence" value="ECO:0007669"/>
    <property type="project" value="UniProtKB-UniRule"/>
</dbReference>
<comment type="similarity">
    <text evidence="15">Belongs to the Thz kinase family.</text>
</comment>
<dbReference type="GO" id="GO:0005524">
    <property type="term" value="F:ATP binding"/>
    <property type="evidence" value="ECO:0007669"/>
    <property type="project" value="UniProtKB-UniRule"/>
</dbReference>
<feature type="binding site" evidence="14">
    <location>
        <position position="435"/>
    </location>
    <ligand>
        <name>2-[(2R,5Z)-2-carboxy-4-methylthiazol-5(2H)-ylidene]ethyl phosphate</name>
        <dbReference type="ChEBI" id="CHEBI:62899"/>
    </ligand>
</feature>
<feature type="binding site" evidence="14">
    <location>
        <begin position="455"/>
        <end position="456"/>
    </location>
    <ligand>
        <name>2-[(2R,5Z)-2-carboxy-4-methylthiazol-5(2H)-ylidene]ethyl phosphate</name>
        <dbReference type="ChEBI" id="CHEBI:62899"/>
    </ligand>
</feature>
<evidence type="ECO:0000256" key="9">
    <source>
        <dbReference type="ARBA" id="ARBA00022842"/>
    </source>
</evidence>
<keyword evidence="10 14" id="KW-0784">Thiamine biosynthesis</keyword>
<dbReference type="GO" id="GO:0004789">
    <property type="term" value="F:thiamine-phosphate diphosphorylase activity"/>
    <property type="evidence" value="ECO:0007669"/>
    <property type="project" value="UniProtKB-UniRule"/>
</dbReference>
<comment type="catalytic activity">
    <reaction evidence="11 14">
        <text>4-methyl-5-(2-phosphooxyethyl)-thiazole + 4-amino-2-methyl-5-(diphosphooxymethyl)pyrimidine + H(+) = thiamine phosphate + diphosphate</text>
        <dbReference type="Rhea" id="RHEA:22328"/>
        <dbReference type="ChEBI" id="CHEBI:15378"/>
        <dbReference type="ChEBI" id="CHEBI:33019"/>
        <dbReference type="ChEBI" id="CHEBI:37575"/>
        <dbReference type="ChEBI" id="CHEBI:57841"/>
        <dbReference type="ChEBI" id="CHEBI:58296"/>
        <dbReference type="EC" id="2.5.1.3"/>
    </reaction>
</comment>
<comment type="pathway">
    <text evidence="2 15">Cofactor biosynthesis; thiamine diphosphate biosynthesis; 4-methyl-5-(2-phosphoethyl)-thiazole from 5-(2-hydroxyethyl)-4-methylthiazole: step 1/1.</text>
</comment>
<dbReference type="CDD" id="cd00564">
    <property type="entry name" value="TMP_TenI"/>
    <property type="match status" value="1"/>
</dbReference>
<evidence type="ECO:0000256" key="11">
    <source>
        <dbReference type="ARBA" id="ARBA00047334"/>
    </source>
</evidence>
<organism evidence="17 18">
    <name type="scientific">Peptostreptococcus porci</name>
    <dbReference type="NCBI Taxonomy" id="2652282"/>
    <lineage>
        <taxon>Bacteria</taxon>
        <taxon>Bacillati</taxon>
        <taxon>Bacillota</taxon>
        <taxon>Clostridia</taxon>
        <taxon>Peptostreptococcales</taxon>
        <taxon>Peptostreptococcaceae</taxon>
        <taxon>Peptostreptococcus</taxon>
    </lineage>
</organism>
<evidence type="ECO:0000313" key="18">
    <source>
        <dbReference type="Proteomes" id="UP000440713"/>
    </source>
</evidence>
<evidence type="ECO:0000256" key="2">
    <source>
        <dbReference type="ARBA" id="ARBA00004868"/>
    </source>
</evidence>
<feature type="binding site" evidence="14">
    <location>
        <position position="360"/>
    </location>
    <ligand>
        <name>Mg(2+)</name>
        <dbReference type="ChEBI" id="CHEBI:18420"/>
    </ligand>
</feature>
<feature type="domain" description="Thiamine phosphate synthase/TenI" evidence="16">
    <location>
        <begin position="278"/>
        <end position="458"/>
    </location>
</feature>
<accession>A0A6N7XGY4</accession>
<keyword evidence="9 14" id="KW-0460">Magnesium</keyword>
<dbReference type="AlphaFoldDB" id="A0A6N7XGY4"/>
<gene>
    <name evidence="15 17" type="primary">thiM</name>
    <name evidence="14" type="synonym">thiE</name>
    <name evidence="17" type="ORF">FYJ71_05770</name>
</gene>
<protein>
    <recommendedName>
        <fullName evidence="14 15">Multifunctional fusion protein</fullName>
    </recommendedName>
    <domain>
        <recommendedName>
            <fullName evidence="14">Thiamine-phosphate synthase</fullName>
            <shortName evidence="14">TP synthase</shortName>
            <shortName evidence="14">TPS</shortName>
            <ecNumber evidence="14">2.5.1.3</ecNumber>
        </recommendedName>
        <alternativeName>
            <fullName evidence="14">Thiamine-phosphate pyrophosphorylase</fullName>
            <shortName evidence="14">TMP pyrophosphorylase</shortName>
            <shortName evidence="14">TMP-PPase</shortName>
        </alternativeName>
    </domain>
    <domain>
        <recommendedName>
            <fullName evidence="15">Hydroxyethylthiazole kinase</fullName>
            <ecNumber evidence="15">2.7.1.50</ecNumber>
        </recommendedName>
        <alternativeName>
            <fullName evidence="15">4-methyl-5-beta-hydroxyethylthiazole kinase</fullName>
            <shortName evidence="15">TH kinase</shortName>
            <shortName evidence="15">Thz kinase</shortName>
        </alternativeName>
    </domain>
</protein>
<keyword evidence="8 15" id="KW-0067">ATP-binding</keyword>
<dbReference type="SUPFAM" id="SSF51391">
    <property type="entry name" value="Thiamin phosphate synthase"/>
    <property type="match status" value="1"/>
</dbReference>
<comment type="catalytic activity">
    <reaction evidence="13 14">
        <text>2-[(2R,5Z)-2-carboxy-4-methylthiazol-5(2H)-ylidene]ethyl phosphate + 4-amino-2-methyl-5-(diphosphooxymethyl)pyrimidine + 2 H(+) = thiamine phosphate + CO2 + diphosphate</text>
        <dbReference type="Rhea" id="RHEA:47844"/>
        <dbReference type="ChEBI" id="CHEBI:15378"/>
        <dbReference type="ChEBI" id="CHEBI:16526"/>
        <dbReference type="ChEBI" id="CHEBI:33019"/>
        <dbReference type="ChEBI" id="CHEBI:37575"/>
        <dbReference type="ChEBI" id="CHEBI:57841"/>
        <dbReference type="ChEBI" id="CHEBI:62899"/>
        <dbReference type="EC" id="2.5.1.3"/>
    </reaction>
</comment>
<evidence type="ECO:0000256" key="8">
    <source>
        <dbReference type="ARBA" id="ARBA00022840"/>
    </source>
</evidence>
<keyword evidence="5 14" id="KW-0479">Metal-binding</keyword>
<comment type="function">
    <text evidence="15">Catalyzes the phosphorylation of the hydroxyl group of 4-methyl-5-beta-hydroxyethylthiazole (THZ).</text>
</comment>
<sequence>MKIDRLKKDILEAFSSVRMKKPLVEQITNYVTINDCANVTLAIGASPVMGDSFEEADQMTSISDSLVINFGGIGKESLATMTKAGRIANEKNIGIVFDPVGAGATKYRNDSVFDFLKEVHPSIIKGNASEILYLSGENVKTKGVDSELDSLLAKDAAIKVANKYNCVCAVTGKIDIITDGSIVVTVENQSDKLAYITGTGCMIASLCGSFLGATKNPLVSAICGVVSMSLCGEMALEDGVPIGTYRQRLMDNIFELNAQKVEKYGKINFQCIESKYSMYLVTDEKACLGKDFYCCVEDALKGGAKVVQLREKEMDTGRFYERALRIKGLCEKYNALFIVNDRIDIALAVDSDGIHIGQSDMPIEIARRLIGHNKIIGISAKSYEEAKIAQDKGADYIGMGAVYNTITKSDTSIISDEEVEKIIGNVHIPVLAIGGINMENVDKILKKGADGVCIISDILNNDDCKMRTEEFVKIIKANY</sequence>
<feature type="binding site" evidence="14">
    <location>
        <begin position="308"/>
        <end position="312"/>
    </location>
    <ligand>
        <name>4-amino-2-methyl-5-(diphosphooxymethyl)pyrimidine</name>
        <dbReference type="ChEBI" id="CHEBI:57841"/>
    </ligand>
</feature>
<comment type="caution">
    <text evidence="17">The sequence shown here is derived from an EMBL/GenBank/DDBJ whole genome shotgun (WGS) entry which is preliminary data.</text>
</comment>
<dbReference type="InterPro" id="IPR029056">
    <property type="entry name" value="Ribokinase-like"/>
</dbReference>
<dbReference type="PANTHER" id="PTHR20857:SF23">
    <property type="entry name" value="THIAMINE BIOSYNTHETIC BIFUNCTIONAL ENZYME"/>
    <property type="match status" value="1"/>
</dbReference>
<dbReference type="EC" id="2.5.1.3" evidence="14"/>
<feature type="binding site" evidence="14">
    <location>
        <position position="408"/>
    </location>
    <ligand>
        <name>4-amino-2-methyl-5-(diphosphooxymethyl)pyrimidine</name>
        <dbReference type="ChEBI" id="CHEBI:57841"/>
    </ligand>
</feature>
<comment type="catalytic activity">
    <reaction evidence="1 15">
        <text>5-(2-hydroxyethyl)-4-methylthiazole + ATP = 4-methyl-5-(2-phosphooxyethyl)-thiazole + ADP + H(+)</text>
        <dbReference type="Rhea" id="RHEA:24212"/>
        <dbReference type="ChEBI" id="CHEBI:15378"/>
        <dbReference type="ChEBI" id="CHEBI:17957"/>
        <dbReference type="ChEBI" id="CHEBI:30616"/>
        <dbReference type="ChEBI" id="CHEBI:58296"/>
        <dbReference type="ChEBI" id="CHEBI:456216"/>
        <dbReference type="EC" id="2.7.1.50"/>
    </reaction>
</comment>
<evidence type="ECO:0000256" key="15">
    <source>
        <dbReference type="HAMAP-Rule" id="MF_00228"/>
    </source>
</evidence>
<dbReference type="PANTHER" id="PTHR20857">
    <property type="entry name" value="THIAMINE-PHOSPHATE PYROPHOSPHORYLASE"/>
    <property type="match status" value="1"/>
</dbReference>
<comment type="similarity">
    <text evidence="14">Belongs to the thiamine-phosphate synthase family.</text>
</comment>
<feature type="binding site" evidence="14">
    <location>
        <position position="340"/>
    </location>
    <ligand>
        <name>4-amino-2-methyl-5-(diphosphooxymethyl)pyrimidine</name>
        <dbReference type="ChEBI" id="CHEBI:57841"/>
    </ligand>
</feature>
<keyword evidence="4 14" id="KW-0808">Transferase</keyword>
<evidence type="ECO:0000256" key="10">
    <source>
        <dbReference type="ARBA" id="ARBA00022977"/>
    </source>
</evidence>
<dbReference type="InterPro" id="IPR022998">
    <property type="entry name" value="ThiamineP_synth_TenI"/>
</dbReference>
<evidence type="ECO:0000256" key="13">
    <source>
        <dbReference type="ARBA" id="ARBA00047883"/>
    </source>
</evidence>
<dbReference type="Pfam" id="PF02110">
    <property type="entry name" value="HK"/>
    <property type="match status" value="1"/>
</dbReference>
<evidence type="ECO:0000256" key="4">
    <source>
        <dbReference type="ARBA" id="ARBA00022679"/>
    </source>
</evidence>
<name>A0A6N7XGY4_9FIRM</name>
<dbReference type="PRINTS" id="PR01099">
    <property type="entry name" value="HYETHTZKNASE"/>
</dbReference>
<dbReference type="CDD" id="cd01170">
    <property type="entry name" value="THZ_kinase"/>
    <property type="match status" value="1"/>
</dbReference>
<dbReference type="FunFam" id="3.20.20.70:FF:000096">
    <property type="entry name" value="Thiamine-phosphate synthase"/>
    <property type="match status" value="1"/>
</dbReference>
<dbReference type="HAMAP" id="MF_00097">
    <property type="entry name" value="TMP_synthase"/>
    <property type="match status" value="1"/>
</dbReference>
<dbReference type="InterPro" id="IPR013785">
    <property type="entry name" value="Aldolase_TIM"/>
</dbReference>
<dbReference type="NCBIfam" id="TIGR00693">
    <property type="entry name" value="thiE"/>
    <property type="match status" value="1"/>
</dbReference>
<dbReference type="EC" id="2.7.1.50" evidence="15"/>
<dbReference type="Gene3D" id="3.20.20.70">
    <property type="entry name" value="Aldolase class I"/>
    <property type="match status" value="1"/>
</dbReference>
<evidence type="ECO:0000256" key="5">
    <source>
        <dbReference type="ARBA" id="ARBA00022723"/>
    </source>
</evidence>
<dbReference type="RefSeq" id="WP_154537865.1">
    <property type="nucleotide sequence ID" value="NZ_VUNE01000003.1"/>
</dbReference>
<proteinExistence type="inferred from homology"/>
<keyword evidence="18" id="KW-1185">Reference proteome</keyword>
<feature type="binding site" evidence="14">
    <location>
        <position position="379"/>
    </location>
    <ligand>
        <name>4-amino-2-methyl-5-(diphosphooxymethyl)pyrimidine</name>
        <dbReference type="ChEBI" id="CHEBI:57841"/>
    </ligand>
</feature>
<dbReference type="InterPro" id="IPR034291">
    <property type="entry name" value="TMP_synthase"/>
</dbReference>
<feature type="binding site" evidence="15">
    <location>
        <position position="198"/>
    </location>
    <ligand>
        <name>substrate</name>
    </ligand>
</feature>
<dbReference type="GO" id="GO:0009228">
    <property type="term" value="P:thiamine biosynthetic process"/>
    <property type="evidence" value="ECO:0007669"/>
    <property type="project" value="UniProtKB-KW"/>
</dbReference>
<dbReference type="InterPro" id="IPR000417">
    <property type="entry name" value="Hyethyz_kinase"/>
</dbReference>
<keyword evidence="6 15" id="KW-0547">Nucleotide-binding</keyword>
<dbReference type="GO" id="GO:0004417">
    <property type="term" value="F:hydroxyethylthiazole kinase activity"/>
    <property type="evidence" value="ECO:0007669"/>
    <property type="project" value="UniProtKB-UniRule"/>
</dbReference>
<dbReference type="UniPathway" id="UPA00060">
    <property type="reaction ID" value="UER00139"/>
</dbReference>
<evidence type="ECO:0000259" key="16">
    <source>
        <dbReference type="Pfam" id="PF02581"/>
    </source>
</evidence>
<evidence type="ECO:0000313" key="17">
    <source>
        <dbReference type="EMBL" id="MST62469.1"/>
    </source>
</evidence>
<dbReference type="Gene3D" id="3.40.1190.20">
    <property type="match status" value="1"/>
</dbReference>
<dbReference type="GO" id="GO:0005737">
    <property type="term" value="C:cytoplasm"/>
    <property type="evidence" value="ECO:0007669"/>
    <property type="project" value="TreeGrafter"/>
</dbReference>
<feature type="binding site" evidence="15">
    <location>
        <position position="171"/>
    </location>
    <ligand>
        <name>ATP</name>
        <dbReference type="ChEBI" id="CHEBI:30616"/>
    </ligand>
</feature>
<evidence type="ECO:0000256" key="12">
    <source>
        <dbReference type="ARBA" id="ARBA00047851"/>
    </source>
</evidence>
<evidence type="ECO:0000256" key="1">
    <source>
        <dbReference type="ARBA" id="ARBA00001771"/>
    </source>
</evidence>
<evidence type="ECO:0000256" key="3">
    <source>
        <dbReference type="ARBA" id="ARBA00005165"/>
    </source>
</evidence>
<feature type="binding site" evidence="14">
    <location>
        <position position="341"/>
    </location>
    <ligand>
        <name>Mg(2+)</name>
        <dbReference type="ChEBI" id="CHEBI:18420"/>
    </ligand>
</feature>
<dbReference type="SUPFAM" id="SSF53613">
    <property type="entry name" value="Ribokinase-like"/>
    <property type="match status" value="1"/>
</dbReference>
<feature type="binding site" evidence="15">
    <location>
        <position position="125"/>
    </location>
    <ligand>
        <name>ATP</name>
        <dbReference type="ChEBI" id="CHEBI:30616"/>
    </ligand>
</feature>
<dbReference type="EMBL" id="VUNE01000003">
    <property type="protein sequence ID" value="MST62469.1"/>
    <property type="molecule type" value="Genomic_DNA"/>
</dbReference>
<evidence type="ECO:0000256" key="14">
    <source>
        <dbReference type="HAMAP-Rule" id="MF_00097"/>
    </source>
</evidence>
<evidence type="ECO:0000256" key="7">
    <source>
        <dbReference type="ARBA" id="ARBA00022777"/>
    </source>
</evidence>
<dbReference type="Pfam" id="PF02581">
    <property type="entry name" value="TMP-TENI"/>
    <property type="match status" value="1"/>
</dbReference>
<comment type="catalytic activity">
    <reaction evidence="12 14">
        <text>2-(2-carboxy-4-methylthiazol-5-yl)ethyl phosphate + 4-amino-2-methyl-5-(diphosphooxymethyl)pyrimidine + 2 H(+) = thiamine phosphate + CO2 + diphosphate</text>
        <dbReference type="Rhea" id="RHEA:47848"/>
        <dbReference type="ChEBI" id="CHEBI:15378"/>
        <dbReference type="ChEBI" id="CHEBI:16526"/>
        <dbReference type="ChEBI" id="CHEBI:33019"/>
        <dbReference type="ChEBI" id="CHEBI:37575"/>
        <dbReference type="ChEBI" id="CHEBI:57841"/>
        <dbReference type="ChEBI" id="CHEBI:62890"/>
        <dbReference type="EC" id="2.5.1.3"/>
    </reaction>
</comment>
<comment type="cofactor">
    <cofactor evidence="14">
        <name>Mg(2+)</name>
        <dbReference type="ChEBI" id="CHEBI:18420"/>
    </cofactor>
    <text evidence="14">Binds 1 Mg(2+) ion per subunit.</text>
</comment>
<comment type="function">
    <text evidence="14">Condenses 4-methyl-5-(beta-hydroxyethyl)thiazole monophosphate (THZ-P) and 2-methyl-4-amino-5-hydroxymethyl pyrimidine pyrophosphate (HMP-PP) to form thiamine monophosphate (TMP).</text>
</comment>
<dbReference type="NCBIfam" id="NF006830">
    <property type="entry name" value="PRK09355.1"/>
    <property type="match status" value="1"/>
</dbReference>
<dbReference type="InterPro" id="IPR036206">
    <property type="entry name" value="ThiamineP_synth_sf"/>
</dbReference>